<dbReference type="AlphaFoldDB" id="W1Y214"/>
<accession>W1Y214</accession>
<dbReference type="EMBL" id="AZMM01009284">
    <property type="protein sequence ID" value="ETJ36456.1"/>
    <property type="molecule type" value="Genomic_DNA"/>
</dbReference>
<organism evidence="2">
    <name type="scientific">human gut metagenome</name>
    <dbReference type="NCBI Taxonomy" id="408170"/>
    <lineage>
        <taxon>unclassified sequences</taxon>
        <taxon>metagenomes</taxon>
        <taxon>organismal metagenomes</taxon>
    </lineage>
</organism>
<feature type="non-terminal residue" evidence="2">
    <location>
        <position position="90"/>
    </location>
</feature>
<evidence type="ECO:0000256" key="1">
    <source>
        <dbReference type="SAM" id="MobiDB-lite"/>
    </source>
</evidence>
<protein>
    <submittedName>
        <fullName evidence="2">Uncharacterized protein</fullName>
    </submittedName>
</protein>
<gene>
    <name evidence="2" type="ORF">Q604_UNBC09284G0001</name>
</gene>
<sequence length="90" mass="10827">SNELMKNHQESLENQRKATENQQQTIERVEQKLEALNSETKKDSYNLTKEDRELLTDIKKYQNILYKQHEKWLNDANVKIKHKIDIENSD</sequence>
<comment type="caution">
    <text evidence="2">The sequence shown here is derived from an EMBL/GenBank/DDBJ whole genome shotgun (WGS) entry which is preliminary data.</text>
</comment>
<evidence type="ECO:0000313" key="2">
    <source>
        <dbReference type="EMBL" id="ETJ36456.1"/>
    </source>
</evidence>
<name>W1Y214_9ZZZZ</name>
<feature type="region of interest" description="Disordered" evidence="1">
    <location>
        <begin position="1"/>
        <end position="24"/>
    </location>
</feature>
<feature type="non-terminal residue" evidence="2">
    <location>
        <position position="1"/>
    </location>
</feature>
<reference evidence="2" key="1">
    <citation type="submission" date="2013-12" db="EMBL/GenBank/DDBJ databases">
        <title>A Varibaculum cambriense genome reconstructed from a premature infant gut community with otherwise low bacterial novelty that shifts toward anaerobic metabolism during the third week of life.</title>
        <authorList>
            <person name="Brown C.T."/>
            <person name="Sharon I."/>
            <person name="Thomas B.C."/>
            <person name="Castelle C.J."/>
            <person name="Morowitz M.J."/>
            <person name="Banfield J.F."/>
        </authorList>
    </citation>
    <scope>NUCLEOTIDE SEQUENCE</scope>
</reference>
<feature type="compositionally biased region" description="Basic and acidic residues" evidence="1">
    <location>
        <begin position="1"/>
        <end position="19"/>
    </location>
</feature>
<proteinExistence type="predicted"/>